<dbReference type="AlphaFoldDB" id="A0A2X3AKZ3"/>
<dbReference type="OMA" id="GRVMKMP"/>
<evidence type="ECO:0000313" key="4">
    <source>
        <dbReference type="EMBL" id="SQB63499.1"/>
    </source>
</evidence>
<accession>A0A2X3AKZ3</accession>
<keyword evidence="1" id="KW-0812">Transmembrane</keyword>
<name>A0A2X3AKZ3_9ACTO</name>
<reference evidence="3 6" key="2">
    <citation type="submission" date="2020-04" db="EMBL/GenBank/DDBJ databases">
        <title>Antimicrobial susceptibility and clonality of vaginal-derived multi-drug resistant Mobiluncus isolates in China.</title>
        <authorList>
            <person name="Zhang X."/>
        </authorList>
    </citation>
    <scope>NUCLEOTIDE SEQUENCE [LARGE SCALE GENOMIC DNA]</scope>
    <source>
        <strain evidence="3 6">19</strain>
    </source>
</reference>
<dbReference type="InterPro" id="IPR036465">
    <property type="entry name" value="vWFA_dom_sf"/>
</dbReference>
<feature type="domain" description="DUF58" evidence="2">
    <location>
        <begin position="192"/>
        <end position="370"/>
    </location>
</feature>
<dbReference type="PANTHER" id="PTHR33608:SF3">
    <property type="entry name" value="SLR2013 PROTEIN"/>
    <property type="match status" value="1"/>
</dbReference>
<feature type="transmembrane region" description="Helical" evidence="1">
    <location>
        <begin position="29"/>
        <end position="47"/>
    </location>
</feature>
<reference evidence="4 5" key="1">
    <citation type="submission" date="2018-06" db="EMBL/GenBank/DDBJ databases">
        <authorList>
            <consortium name="Pathogen Informatics"/>
            <person name="Doyle S."/>
        </authorList>
    </citation>
    <scope>NUCLEOTIDE SEQUENCE [LARGE SCALE GENOMIC DNA]</scope>
    <source>
        <strain evidence="4 5">NCTC11820</strain>
    </source>
</reference>
<dbReference type="GeneID" id="55564569"/>
<protein>
    <submittedName>
        <fullName evidence="3">DUF58 domain-containing protein</fullName>
    </submittedName>
</protein>
<proteinExistence type="predicted"/>
<evidence type="ECO:0000259" key="2">
    <source>
        <dbReference type="Pfam" id="PF01882"/>
    </source>
</evidence>
<sequence length="444" mass="49256">MAVSKRLAFLIALGIPLVLLTHWKTGAFFWLLVCLLVWLFDVIAAPSPRHLAITRSLPHTLRQRAETPYTVSVKNPTKRKYHAQIRDAWPPSLQALPRRQRVTLDAQSTTTLQASFTPQRKGTLRSDAVTVRSYGPLGLGARQFSAPIVQQVQVLPEFRSAKYLPSRLKTLRRLEGNSLVMQRGQGSEFDSLREYVPGDDVRDIEWHSSARLRTPVVKTWRPERDRNVIICLDSSRSAAVRLDKYPRLDASMEAALLLGALAGSAGDRVHLIAFDNQIRFHIQPDRGAGLITEMAQALADLQVSLTEANWSGLSHTLLSGLRQRSLVVILTGLEGGAERSGLMPMIEALSSRHHVLVANSLDPELERLAQLPSQWNLNDAKQSLGRFNPRDAFLAAAAMAELNEHEEAGNLIPLLGGHILNATPENLPPNLADAYISLKRRGQI</sequence>
<keyword evidence="1" id="KW-1133">Transmembrane helix</keyword>
<dbReference type="Proteomes" id="UP000553981">
    <property type="component" value="Unassembled WGS sequence"/>
</dbReference>
<evidence type="ECO:0000256" key="1">
    <source>
        <dbReference type="SAM" id="Phobius"/>
    </source>
</evidence>
<evidence type="ECO:0000313" key="5">
    <source>
        <dbReference type="Proteomes" id="UP000250245"/>
    </source>
</evidence>
<organism evidence="4 5">
    <name type="scientific">Mobiluncus curtisii</name>
    <dbReference type="NCBI Taxonomy" id="2051"/>
    <lineage>
        <taxon>Bacteria</taxon>
        <taxon>Bacillati</taxon>
        <taxon>Actinomycetota</taxon>
        <taxon>Actinomycetes</taxon>
        <taxon>Actinomycetales</taxon>
        <taxon>Actinomycetaceae</taxon>
        <taxon>Mobiluncus</taxon>
    </lineage>
</organism>
<dbReference type="EMBL" id="UASJ01000001">
    <property type="protein sequence ID" value="SQB63499.1"/>
    <property type="molecule type" value="Genomic_DNA"/>
</dbReference>
<evidence type="ECO:0000313" key="3">
    <source>
        <dbReference type="EMBL" id="NMW86507.1"/>
    </source>
</evidence>
<dbReference type="Proteomes" id="UP000250245">
    <property type="component" value="Unassembled WGS sequence"/>
</dbReference>
<dbReference type="InterPro" id="IPR002881">
    <property type="entry name" value="DUF58"/>
</dbReference>
<evidence type="ECO:0000313" key="6">
    <source>
        <dbReference type="Proteomes" id="UP000553981"/>
    </source>
</evidence>
<dbReference type="PANTHER" id="PTHR33608">
    <property type="entry name" value="BLL2464 PROTEIN"/>
    <property type="match status" value="1"/>
</dbReference>
<keyword evidence="1" id="KW-0472">Membrane</keyword>
<dbReference type="EMBL" id="JABCUI010000001">
    <property type="protein sequence ID" value="NMW86507.1"/>
    <property type="molecule type" value="Genomic_DNA"/>
</dbReference>
<dbReference type="SUPFAM" id="SSF53300">
    <property type="entry name" value="vWA-like"/>
    <property type="match status" value="1"/>
</dbReference>
<gene>
    <name evidence="3" type="ORF">HHJ67_01905</name>
    <name evidence="4" type="ORF">NCTC11820_00280</name>
</gene>
<dbReference type="Pfam" id="PF01882">
    <property type="entry name" value="DUF58"/>
    <property type="match status" value="1"/>
</dbReference>
<dbReference type="RefSeq" id="WP_004008419.1">
    <property type="nucleotide sequence ID" value="NZ_CAMYEK010000002.1"/>
</dbReference>